<dbReference type="SUPFAM" id="SSF55874">
    <property type="entry name" value="ATPase domain of HSP90 chaperone/DNA topoisomerase II/histidine kinase"/>
    <property type="match status" value="1"/>
</dbReference>
<dbReference type="InterPro" id="IPR014790">
    <property type="entry name" value="MutL_C"/>
</dbReference>
<accession>A0A2V2NII6</accession>
<evidence type="ECO:0000256" key="1">
    <source>
        <dbReference type="ARBA" id="ARBA00006082"/>
    </source>
</evidence>
<keyword evidence="7" id="KW-0255">Endonuclease</keyword>
<evidence type="ECO:0000259" key="6">
    <source>
        <dbReference type="SMART" id="SM01340"/>
    </source>
</evidence>
<dbReference type="Proteomes" id="UP000245934">
    <property type="component" value="Unassembled WGS sequence"/>
</dbReference>
<dbReference type="OrthoDB" id="146201at2157"/>
<dbReference type="GO" id="GO:0032300">
    <property type="term" value="C:mismatch repair complex"/>
    <property type="evidence" value="ECO:0007669"/>
    <property type="project" value="InterPro"/>
</dbReference>
<evidence type="ECO:0000313" key="8">
    <source>
        <dbReference type="Proteomes" id="UP000245934"/>
    </source>
</evidence>
<keyword evidence="2 4" id="KW-0227">DNA damage</keyword>
<dbReference type="PANTHER" id="PTHR10073">
    <property type="entry name" value="DNA MISMATCH REPAIR PROTEIN MLH, PMS, MUTL"/>
    <property type="match status" value="1"/>
</dbReference>
<dbReference type="InterPro" id="IPR020568">
    <property type="entry name" value="Ribosomal_Su5_D2-typ_SF"/>
</dbReference>
<comment type="caution">
    <text evidence="7">The sequence shown here is derived from an EMBL/GenBank/DDBJ whole genome shotgun (WGS) entry which is preliminary data.</text>
</comment>
<dbReference type="Pfam" id="PF01119">
    <property type="entry name" value="DNA_mis_repair"/>
    <property type="match status" value="1"/>
</dbReference>
<dbReference type="Gene3D" id="3.30.1370.100">
    <property type="entry name" value="MutL, C-terminal domain, regulatory subdomain"/>
    <property type="match status" value="1"/>
</dbReference>
<dbReference type="InterPro" id="IPR038973">
    <property type="entry name" value="MutL/Mlh/Pms-like"/>
</dbReference>
<keyword evidence="7" id="KW-0540">Nuclease</keyword>
<dbReference type="PANTHER" id="PTHR10073:SF12">
    <property type="entry name" value="DNA MISMATCH REPAIR PROTEIN MLH1"/>
    <property type="match status" value="1"/>
</dbReference>
<evidence type="ECO:0000256" key="2">
    <source>
        <dbReference type="ARBA" id="ARBA00022763"/>
    </source>
</evidence>
<dbReference type="GO" id="GO:0004519">
    <property type="term" value="F:endonuclease activity"/>
    <property type="evidence" value="ECO:0007669"/>
    <property type="project" value="UniProtKB-KW"/>
</dbReference>
<dbReference type="GO" id="GO:0016887">
    <property type="term" value="F:ATP hydrolysis activity"/>
    <property type="evidence" value="ECO:0007669"/>
    <property type="project" value="InterPro"/>
</dbReference>
<dbReference type="SUPFAM" id="SSF118116">
    <property type="entry name" value="DNA mismatch repair protein MutL"/>
    <property type="match status" value="1"/>
</dbReference>
<dbReference type="Gene3D" id="3.30.565.10">
    <property type="entry name" value="Histidine kinase-like ATPase, C-terminal domain"/>
    <property type="match status" value="1"/>
</dbReference>
<dbReference type="InterPro" id="IPR036890">
    <property type="entry name" value="HATPase_C_sf"/>
</dbReference>
<keyword evidence="7" id="KW-0378">Hydrolase</keyword>
<dbReference type="InterPro" id="IPR014762">
    <property type="entry name" value="DNA_mismatch_repair_CS"/>
</dbReference>
<evidence type="ECO:0000256" key="3">
    <source>
        <dbReference type="ARBA" id="ARBA00023204"/>
    </source>
</evidence>
<dbReference type="InterPro" id="IPR037198">
    <property type="entry name" value="MutL_C_sf"/>
</dbReference>
<dbReference type="CDD" id="cd00782">
    <property type="entry name" value="MutL_Trans"/>
    <property type="match status" value="1"/>
</dbReference>
<name>A0A2V2NII6_9EURY</name>
<dbReference type="InterPro" id="IPR042120">
    <property type="entry name" value="MutL_C_dimsub"/>
</dbReference>
<dbReference type="GeneID" id="97609049"/>
<sequence>MRESAPVIQVLDESTVHLIAAGEVVDRPVSIVKELVENAIDAASSRITVELSTAHGMITRIRITDDGVGIPSSEVSIAFLAHATSKIRTGDDLLSCRTLGFRGEALASIAAVSYVTMVTKPKESETAIRFRITGGEVVECTETGAPNGTSITVEEVFFNTPARRKFLKSLQTEVAHITSLLESFACLYPDITFRYLVNGIEKFSTHGGSDLSDIFRALYPSDAGMMIPIRGEDGNTLVTGLVSLPKLVKQNRQRFLIAVNGRLVQAPAMISAVKRAYGSLIPGNVWPVAVLMLEIPPAEVDANIHPTKREVRFSAERKILDLLVRTVRRALDDADLLDLPAGMDEDAQISLSDIPSPAPAPVRYGTITAAPVARQVCEATLAGYRTTSRQLLQSRLQESADAAAVRDERFPELFWIGQVGGTYIVASDKTGALFLIDQHAAHERVRYDQLKQQESLHLKTQELIAPVVLTLSPSEAGFIPSVLPVLTDEGFIIEPFGQDTWCVRGVPVVLGRYEDPETVRELIGTILSEDEGPVRLKERVLRLVSCRSAVKAGAVLTPEQGMDIITQLSQTADPWTCPHGRPTIISFSSQELGKMFKRV</sequence>
<dbReference type="GO" id="GO:0005524">
    <property type="term" value="F:ATP binding"/>
    <property type="evidence" value="ECO:0007669"/>
    <property type="project" value="InterPro"/>
</dbReference>
<feature type="domain" description="DNA mismatch repair protein S5" evidence="6">
    <location>
        <begin position="215"/>
        <end position="332"/>
    </location>
</feature>
<feature type="domain" description="MutL C-terminal dimerisation" evidence="5">
    <location>
        <begin position="415"/>
        <end position="556"/>
    </location>
</feature>
<proteinExistence type="inferred from homology"/>
<dbReference type="GO" id="GO:0006298">
    <property type="term" value="P:mismatch repair"/>
    <property type="evidence" value="ECO:0007669"/>
    <property type="project" value="UniProtKB-UniRule"/>
</dbReference>
<dbReference type="Pfam" id="PF08676">
    <property type="entry name" value="MutL_C"/>
    <property type="match status" value="1"/>
</dbReference>
<keyword evidence="3 4" id="KW-0234">DNA repair</keyword>
<dbReference type="SMART" id="SM01340">
    <property type="entry name" value="DNA_mis_repair"/>
    <property type="match status" value="1"/>
</dbReference>
<evidence type="ECO:0000256" key="4">
    <source>
        <dbReference type="HAMAP-Rule" id="MF_00149"/>
    </source>
</evidence>
<dbReference type="RefSeq" id="WP_109940221.1">
    <property type="nucleotide sequence ID" value="NZ_CP176366.1"/>
</dbReference>
<protein>
    <recommendedName>
        <fullName evidence="4">DNA mismatch repair protein MutL</fullName>
    </recommendedName>
</protein>
<dbReference type="EMBL" id="QGMZ01000012">
    <property type="protein sequence ID" value="PWR75143.1"/>
    <property type="molecule type" value="Genomic_DNA"/>
</dbReference>
<dbReference type="FunFam" id="3.30.565.10:FF:000003">
    <property type="entry name" value="DNA mismatch repair endonuclease MutL"/>
    <property type="match status" value="1"/>
</dbReference>
<dbReference type="Pfam" id="PF13589">
    <property type="entry name" value="HATPase_c_3"/>
    <property type="match status" value="1"/>
</dbReference>
<reference evidence="7 8" key="1">
    <citation type="submission" date="2018-05" db="EMBL/GenBank/DDBJ databases">
        <title>Draft genome of Methanospirillum stamsii Pt1.</title>
        <authorList>
            <person name="Dueholm M.S."/>
            <person name="Nielsen P.H."/>
            <person name="Bakmann L.F."/>
            <person name="Otzen D.E."/>
        </authorList>
    </citation>
    <scope>NUCLEOTIDE SEQUENCE [LARGE SCALE GENOMIC DNA]</scope>
    <source>
        <strain evidence="7 8">Pt1</strain>
    </source>
</reference>
<dbReference type="InterPro" id="IPR042121">
    <property type="entry name" value="MutL_C_regsub"/>
</dbReference>
<evidence type="ECO:0000259" key="5">
    <source>
        <dbReference type="SMART" id="SM00853"/>
    </source>
</evidence>
<dbReference type="InterPro" id="IPR020667">
    <property type="entry name" value="DNA_mismatch_repair_MutL"/>
</dbReference>
<dbReference type="HAMAP" id="MF_00149">
    <property type="entry name" value="DNA_mis_repair"/>
    <property type="match status" value="1"/>
</dbReference>
<evidence type="ECO:0000313" key="7">
    <source>
        <dbReference type="EMBL" id="PWR75143.1"/>
    </source>
</evidence>
<dbReference type="SUPFAM" id="SSF54211">
    <property type="entry name" value="Ribosomal protein S5 domain 2-like"/>
    <property type="match status" value="1"/>
</dbReference>
<dbReference type="GO" id="GO:0030983">
    <property type="term" value="F:mismatched DNA binding"/>
    <property type="evidence" value="ECO:0007669"/>
    <property type="project" value="InterPro"/>
</dbReference>
<comment type="function">
    <text evidence="4">This protein is involved in the repair of mismatches in DNA. It is required for dam-dependent methyl-directed DNA mismatch repair. May act as a 'molecular matchmaker', a protein that promotes the formation of a stable complex between two or more DNA-binding proteins in an ATP-dependent manner without itself being part of a final effector complex.</text>
</comment>
<dbReference type="Gene3D" id="3.30.1540.20">
    <property type="entry name" value="MutL, C-terminal domain, dimerisation subdomain"/>
    <property type="match status" value="1"/>
</dbReference>
<dbReference type="InterPro" id="IPR013507">
    <property type="entry name" value="DNA_mismatch_S5_2-like"/>
</dbReference>
<comment type="similarity">
    <text evidence="1 4">Belongs to the DNA mismatch repair MutL/HexB family.</text>
</comment>
<dbReference type="InterPro" id="IPR014721">
    <property type="entry name" value="Ribsml_uS5_D2-typ_fold_subgr"/>
</dbReference>
<keyword evidence="8" id="KW-1185">Reference proteome</keyword>
<dbReference type="NCBIfam" id="TIGR00585">
    <property type="entry name" value="mutl"/>
    <property type="match status" value="1"/>
</dbReference>
<organism evidence="7 8">
    <name type="scientific">Methanospirillum stamsii</name>
    <dbReference type="NCBI Taxonomy" id="1277351"/>
    <lineage>
        <taxon>Archaea</taxon>
        <taxon>Methanobacteriati</taxon>
        <taxon>Methanobacteriota</taxon>
        <taxon>Stenosarchaea group</taxon>
        <taxon>Methanomicrobia</taxon>
        <taxon>Methanomicrobiales</taxon>
        <taxon>Methanospirillaceae</taxon>
        <taxon>Methanospirillum</taxon>
    </lineage>
</organism>
<dbReference type="SMART" id="SM00853">
    <property type="entry name" value="MutL_C"/>
    <property type="match status" value="1"/>
</dbReference>
<dbReference type="AlphaFoldDB" id="A0A2V2NII6"/>
<dbReference type="CDD" id="cd16926">
    <property type="entry name" value="HATPase_MutL-MLH-PMS-like"/>
    <property type="match status" value="1"/>
</dbReference>
<dbReference type="Gene3D" id="3.30.230.10">
    <property type="match status" value="1"/>
</dbReference>
<dbReference type="PROSITE" id="PS00058">
    <property type="entry name" value="DNA_MISMATCH_REPAIR_1"/>
    <property type="match status" value="1"/>
</dbReference>
<gene>
    <name evidence="4 7" type="primary">mutL</name>
    <name evidence="7" type="ORF">DLD82_06065</name>
</gene>
<dbReference type="InterPro" id="IPR002099">
    <property type="entry name" value="MutL/Mlh/PMS"/>
</dbReference>
<dbReference type="GO" id="GO:0140664">
    <property type="term" value="F:ATP-dependent DNA damage sensor activity"/>
    <property type="evidence" value="ECO:0007669"/>
    <property type="project" value="InterPro"/>
</dbReference>